<dbReference type="EMBL" id="CALSDN010000005">
    <property type="protein sequence ID" value="CAH6721029.1"/>
    <property type="molecule type" value="Genomic_DNA"/>
</dbReference>
<dbReference type="Proteomes" id="UP001152531">
    <property type="component" value="Unassembled WGS sequence"/>
</dbReference>
<protein>
    <submittedName>
        <fullName evidence="1">Uncharacterized protein</fullName>
    </submittedName>
</protein>
<reference evidence="1" key="1">
    <citation type="submission" date="2022-06" db="EMBL/GenBank/DDBJ databases">
        <authorList>
            <person name="Legras J.-L."/>
            <person name="Devillers H."/>
            <person name="Grondin C."/>
        </authorList>
    </citation>
    <scope>NUCLEOTIDE SEQUENCE</scope>
    <source>
        <strain evidence="1">CLIB 1444</strain>
    </source>
</reference>
<evidence type="ECO:0000313" key="1">
    <source>
        <dbReference type="EMBL" id="CAH6721029.1"/>
    </source>
</evidence>
<organism evidence="1 2">
    <name type="scientific">[Candida] jaroonii</name>
    <dbReference type="NCBI Taxonomy" id="467808"/>
    <lineage>
        <taxon>Eukaryota</taxon>
        <taxon>Fungi</taxon>
        <taxon>Dikarya</taxon>
        <taxon>Ascomycota</taxon>
        <taxon>Saccharomycotina</taxon>
        <taxon>Pichiomycetes</taxon>
        <taxon>Debaryomycetaceae</taxon>
        <taxon>Yamadazyma</taxon>
    </lineage>
</organism>
<evidence type="ECO:0000313" key="2">
    <source>
        <dbReference type="Proteomes" id="UP001152531"/>
    </source>
</evidence>
<sequence>MFKSMLFRPFSGQLLARSFGTSPVTQFQASLVTLKTQTQYKQLLKKEKEIYKKIKQDIAKVEAKLKTQKKKEKLKEQTAKDKLKHKKLLDKAFKSYSRLSGMNVFVKEFISQGKGPLSEASKNWSYLTEGEKESYNEKANDYNEAQLQIYKPKPKGIASGVSAFVKENYVYDGRPSTEIIKDLSAAFKNLPPSEKSKYLASEEDKKKHQEDLKQWKLERVDLYNKEHGTNLTLDFGK</sequence>
<gene>
    <name evidence="1" type="ORF">CLIB1444_05S01992</name>
</gene>
<name>A0ACA9Y824_9ASCO</name>
<comment type="caution">
    <text evidence="1">The sequence shown here is derived from an EMBL/GenBank/DDBJ whole genome shotgun (WGS) entry which is preliminary data.</text>
</comment>
<proteinExistence type="predicted"/>
<accession>A0ACA9Y824</accession>
<keyword evidence="2" id="KW-1185">Reference proteome</keyword>